<evidence type="ECO:0000259" key="1">
    <source>
        <dbReference type="Pfam" id="PF04738"/>
    </source>
</evidence>
<evidence type="ECO:0000259" key="2">
    <source>
        <dbReference type="Pfam" id="PF14028"/>
    </source>
</evidence>
<evidence type="ECO:0000313" key="3">
    <source>
        <dbReference type="EMBL" id="MBE1877474.1"/>
    </source>
</evidence>
<comment type="caution">
    <text evidence="3">The sequence shown here is derived from an EMBL/GenBank/DDBJ whole genome shotgun (WGS) entry which is preliminary data.</text>
</comment>
<gene>
    <name evidence="3" type="ORF">IHE71_17435</name>
</gene>
<dbReference type="Proteomes" id="UP000625527">
    <property type="component" value="Unassembled WGS sequence"/>
</dbReference>
<feature type="domain" description="Thiopeptide-type bacteriocin biosynthesis" evidence="2">
    <location>
        <begin position="744"/>
        <end position="971"/>
    </location>
</feature>
<accession>A0ABR9N1G1</accession>
<keyword evidence="4" id="KW-1185">Reference proteome</keyword>
<dbReference type="Pfam" id="PF14028">
    <property type="entry name" value="Lant_dehydr_C"/>
    <property type="match status" value="1"/>
</dbReference>
<sequence length="982" mass="106526">MPGSKRLMRHSRPVVLRLAATPHGSIGRWWPDPYNPASCRVWLAEVWAIEGFQDQVRAAAPGLAATVDALLAGQPETKTVRRVTDSVVRYLLRANGRAIPFGLFAGVTTASLGQTTADVGSDHRAVATADTGWAETVASMLVSRADVLPHLTLQTVGTATRHGNVLTVPRPGGQTAMVPVSRPLNALLALAATPVPYPDVVDTLTRQGGTPAQVERLVRDALGAGVLSTSLHSRMTVTDPLAHIVRTLKPVLGGLDAGTAAIVTDLDEVLRLIDDHNTATPVGARHVRDVLEKKMSQVCDRGKVRLSVNSRIDATVAVSPKVAREAERAAHALMRLSRHAEGRPEWSAYHAAFWDRYGAGTLVPLRDAVDLAAGVGFPHDFPTSPWPEPATKILDRDEHLTALAQEATISGTEVLLTDDDIERLACTPLPDQTPAPHAEMSVRVHAPDTAAVDAGDFTLTVRPAWSAGTLTGRFAELLGDGDLIGSYRDLPTMITGALLAQLSFTPVYPHAQNVARIPQYLPYVIPVGEHRYPSADVIGLDDLAVTSTGKRLLLVSLSRRRVVEPVVLHPLALEKQAPPLARFIAMVSRGAVTGWTEFDWGPAASRLPHLPRVRYGRSILSPARWTLDASALPGTFEPAWHDALREWARTWRCPTTVDLRDKDRTLRLDLTEPAHARILHAELGRKQQVILTEAPADDATAWIGHAHDLVLPLVSTRAPEPHPHLDDAPVISNTGTPTPNTGRWVQAKIFTTPVVMNHILTSHLPALIDVLDGRPVWFVRYRNAQEDDHLRVRVAATGDRTEIARAIDSWFSELRGAGLASRLVYDTYRPETGRYGSGPIMDAAETVFVADSDAVRAALTINAHPDRRVTCALGMLNIARGFLGDTDGLVTLSNLPTSGPGDHDVTRETIRAAADTSPDDARTAALRAYRMYVDDTHTARILESLVHMHHNRFIGPDRPTETIVRHAAAQTARSLLARQAGQ</sequence>
<organism evidence="3 4">
    <name type="scientific">Myceligenerans pegani</name>
    <dbReference type="NCBI Taxonomy" id="2776917"/>
    <lineage>
        <taxon>Bacteria</taxon>
        <taxon>Bacillati</taxon>
        <taxon>Actinomycetota</taxon>
        <taxon>Actinomycetes</taxon>
        <taxon>Micrococcales</taxon>
        <taxon>Promicromonosporaceae</taxon>
        <taxon>Myceligenerans</taxon>
    </lineage>
</organism>
<dbReference type="InterPro" id="IPR023809">
    <property type="entry name" value="Thiopep_bacteriocin_synth_dom"/>
</dbReference>
<dbReference type="RefSeq" id="WP_192864027.1">
    <property type="nucleotide sequence ID" value="NZ_JADAQT010000102.1"/>
</dbReference>
<name>A0ABR9N1G1_9MICO</name>
<proteinExistence type="predicted"/>
<dbReference type="InterPro" id="IPR006827">
    <property type="entry name" value="Lant_deHydtase_N"/>
</dbReference>
<feature type="domain" description="Lantibiotic dehydratase N-terminal" evidence="1">
    <location>
        <begin position="52"/>
        <end position="679"/>
    </location>
</feature>
<reference evidence="3 4" key="1">
    <citation type="submission" date="2020-10" db="EMBL/GenBank/DDBJ databases">
        <title>Myceligenerans pegani sp. nov., an endophytic actinomycete isolated from Peganum harmala L. in Xinjiang, China.</title>
        <authorList>
            <person name="Xin L."/>
        </authorList>
    </citation>
    <scope>NUCLEOTIDE SEQUENCE [LARGE SCALE GENOMIC DNA]</scope>
    <source>
        <strain evidence="3 4">TRM65318</strain>
    </source>
</reference>
<dbReference type="NCBIfam" id="TIGR03891">
    <property type="entry name" value="thiopep_ocin"/>
    <property type="match status" value="1"/>
</dbReference>
<evidence type="ECO:0000313" key="4">
    <source>
        <dbReference type="Proteomes" id="UP000625527"/>
    </source>
</evidence>
<dbReference type="Pfam" id="PF04738">
    <property type="entry name" value="Lant_dehydr_N"/>
    <property type="match status" value="1"/>
</dbReference>
<protein>
    <submittedName>
        <fullName evidence="3">Lantibiotic dehydratase</fullName>
    </submittedName>
</protein>
<dbReference type="EMBL" id="JADAQT010000102">
    <property type="protein sequence ID" value="MBE1877474.1"/>
    <property type="molecule type" value="Genomic_DNA"/>
</dbReference>